<dbReference type="GO" id="GO:0003700">
    <property type="term" value="F:DNA-binding transcription factor activity"/>
    <property type="evidence" value="ECO:0007669"/>
    <property type="project" value="TreeGrafter"/>
</dbReference>
<dbReference type="InterPro" id="IPR001647">
    <property type="entry name" value="HTH_TetR"/>
</dbReference>
<dbReference type="SUPFAM" id="SSF46689">
    <property type="entry name" value="Homeodomain-like"/>
    <property type="match status" value="1"/>
</dbReference>
<evidence type="ECO:0000313" key="7">
    <source>
        <dbReference type="EMBL" id="MTG87969.1"/>
    </source>
</evidence>
<evidence type="ECO:0000256" key="1">
    <source>
        <dbReference type="ARBA" id="ARBA00023015"/>
    </source>
</evidence>
<protein>
    <submittedName>
        <fullName evidence="7">TetR family transcriptional regulator</fullName>
    </submittedName>
</protein>
<feature type="compositionally biased region" description="Basic and acidic residues" evidence="5">
    <location>
        <begin position="1"/>
        <end position="19"/>
    </location>
</feature>
<proteinExistence type="predicted"/>
<evidence type="ECO:0000256" key="4">
    <source>
        <dbReference type="PROSITE-ProRule" id="PRU00335"/>
    </source>
</evidence>
<reference evidence="7 8" key="1">
    <citation type="submission" date="2019-11" db="EMBL/GenBank/DDBJ databases">
        <title>Cellulosimicrobium composti sp. nov. isolated from a compost.</title>
        <authorList>
            <person name="Yang Y."/>
        </authorList>
    </citation>
    <scope>NUCLEOTIDE SEQUENCE [LARGE SCALE GENOMIC DNA]</scope>
    <source>
        <strain evidence="7 8">BIT-GX5</strain>
    </source>
</reference>
<dbReference type="PANTHER" id="PTHR30055">
    <property type="entry name" value="HTH-TYPE TRANSCRIPTIONAL REGULATOR RUTR"/>
    <property type="match status" value="1"/>
</dbReference>
<evidence type="ECO:0000256" key="5">
    <source>
        <dbReference type="SAM" id="MobiDB-lite"/>
    </source>
</evidence>
<dbReference type="InterPro" id="IPR004111">
    <property type="entry name" value="Repressor_TetR_C"/>
</dbReference>
<name>A0A6N7ZF80_9MICO</name>
<dbReference type="EMBL" id="WMKA01000004">
    <property type="protein sequence ID" value="MTG87969.1"/>
    <property type="molecule type" value="Genomic_DNA"/>
</dbReference>
<dbReference type="RefSeq" id="WP_155098205.1">
    <property type="nucleotide sequence ID" value="NZ_WMKA01000004.1"/>
</dbReference>
<feature type="DNA-binding region" description="H-T-H motif" evidence="4">
    <location>
        <begin position="65"/>
        <end position="84"/>
    </location>
</feature>
<accession>A0A6N7ZF80</accession>
<dbReference type="Gene3D" id="1.10.357.10">
    <property type="entry name" value="Tetracycline Repressor, domain 2"/>
    <property type="match status" value="1"/>
</dbReference>
<sequence>MSTSDPADRRGPDGPDRAADLPPVIARLWGRSAPPRRGPKPALSVERIVRAAVDLADAEGLAAVSMARVAESLGYSSMALYRYVESKDELLVLMADAVAESLTLPPLPEGDWRAGLEAWTRAQIEGVLARPWYLDLPLTTAPVGPHRLRWIDRAFAMLEPLGLTMDETLQIVGLLAQHVLGEGRVQVETRRAAAETVRSAQGLPGDTPERDLDERALAAANPYADYELVLSRLADPETYPALTRALTTWEPAPAAPDDWESDVGFGLDIVLDGIEAFVARRTGGRPGSAGPARTA</sequence>
<evidence type="ECO:0000256" key="2">
    <source>
        <dbReference type="ARBA" id="ARBA00023125"/>
    </source>
</evidence>
<dbReference type="GO" id="GO:0000976">
    <property type="term" value="F:transcription cis-regulatory region binding"/>
    <property type="evidence" value="ECO:0007669"/>
    <property type="project" value="TreeGrafter"/>
</dbReference>
<gene>
    <name evidence="7" type="ORF">GJV82_03215</name>
</gene>
<dbReference type="AlphaFoldDB" id="A0A6N7ZF80"/>
<feature type="region of interest" description="Disordered" evidence="5">
    <location>
        <begin position="1"/>
        <end position="21"/>
    </location>
</feature>
<dbReference type="Pfam" id="PF00440">
    <property type="entry name" value="TetR_N"/>
    <property type="match status" value="1"/>
</dbReference>
<keyword evidence="1" id="KW-0805">Transcription regulation</keyword>
<dbReference type="SUPFAM" id="SSF48498">
    <property type="entry name" value="Tetracyclin repressor-like, C-terminal domain"/>
    <property type="match status" value="1"/>
</dbReference>
<organism evidence="7 8">
    <name type="scientific">Cellulosimicrobium composti</name>
    <dbReference type="NCBI Taxonomy" id="2672572"/>
    <lineage>
        <taxon>Bacteria</taxon>
        <taxon>Bacillati</taxon>
        <taxon>Actinomycetota</taxon>
        <taxon>Actinomycetes</taxon>
        <taxon>Micrococcales</taxon>
        <taxon>Promicromonosporaceae</taxon>
        <taxon>Cellulosimicrobium</taxon>
    </lineage>
</organism>
<dbReference type="GO" id="GO:0045892">
    <property type="term" value="P:negative regulation of DNA-templated transcription"/>
    <property type="evidence" value="ECO:0007669"/>
    <property type="project" value="InterPro"/>
</dbReference>
<dbReference type="PANTHER" id="PTHR30055:SF151">
    <property type="entry name" value="TRANSCRIPTIONAL REGULATORY PROTEIN"/>
    <property type="match status" value="1"/>
</dbReference>
<dbReference type="Pfam" id="PF02909">
    <property type="entry name" value="TetR_C_1"/>
    <property type="match status" value="1"/>
</dbReference>
<dbReference type="Gene3D" id="1.10.10.60">
    <property type="entry name" value="Homeodomain-like"/>
    <property type="match status" value="1"/>
</dbReference>
<comment type="caution">
    <text evidence="7">The sequence shown here is derived from an EMBL/GenBank/DDBJ whole genome shotgun (WGS) entry which is preliminary data.</text>
</comment>
<evidence type="ECO:0000259" key="6">
    <source>
        <dbReference type="PROSITE" id="PS50977"/>
    </source>
</evidence>
<evidence type="ECO:0000256" key="3">
    <source>
        <dbReference type="ARBA" id="ARBA00023163"/>
    </source>
</evidence>
<feature type="domain" description="HTH tetR-type" evidence="6">
    <location>
        <begin position="42"/>
        <end position="102"/>
    </location>
</feature>
<keyword evidence="2 4" id="KW-0238">DNA-binding</keyword>
<evidence type="ECO:0000313" key="8">
    <source>
        <dbReference type="Proteomes" id="UP000440668"/>
    </source>
</evidence>
<dbReference type="InterPro" id="IPR009057">
    <property type="entry name" value="Homeodomain-like_sf"/>
</dbReference>
<dbReference type="InterPro" id="IPR050109">
    <property type="entry name" value="HTH-type_TetR-like_transc_reg"/>
</dbReference>
<dbReference type="InterPro" id="IPR036271">
    <property type="entry name" value="Tet_transcr_reg_TetR-rel_C_sf"/>
</dbReference>
<keyword evidence="3" id="KW-0804">Transcription</keyword>
<dbReference type="PROSITE" id="PS50977">
    <property type="entry name" value="HTH_TETR_2"/>
    <property type="match status" value="1"/>
</dbReference>
<dbReference type="PRINTS" id="PR00455">
    <property type="entry name" value="HTHTETR"/>
</dbReference>
<dbReference type="Proteomes" id="UP000440668">
    <property type="component" value="Unassembled WGS sequence"/>
</dbReference>